<keyword evidence="9" id="KW-1185">Reference proteome</keyword>
<dbReference type="CDD" id="cd07042">
    <property type="entry name" value="STAS_SulP_like_sulfate_transporter"/>
    <property type="match status" value="1"/>
</dbReference>
<dbReference type="InterPro" id="IPR001902">
    <property type="entry name" value="SLC26A/SulP_fam"/>
</dbReference>
<name>A0ABR4A6B1_9LECA</name>
<evidence type="ECO:0000313" key="8">
    <source>
        <dbReference type="EMBL" id="KAL2041437.1"/>
    </source>
</evidence>
<evidence type="ECO:0000256" key="2">
    <source>
        <dbReference type="ARBA" id="ARBA00022692"/>
    </source>
</evidence>
<dbReference type="EMBL" id="JBEFKJ010000017">
    <property type="protein sequence ID" value="KAL2041437.1"/>
    <property type="molecule type" value="Genomic_DNA"/>
</dbReference>
<keyword evidence="3 6" id="KW-1133">Transmembrane helix</keyword>
<dbReference type="PANTHER" id="PTHR11814">
    <property type="entry name" value="SULFATE TRANSPORTER"/>
    <property type="match status" value="1"/>
</dbReference>
<evidence type="ECO:0000256" key="3">
    <source>
        <dbReference type="ARBA" id="ARBA00022989"/>
    </source>
</evidence>
<feature type="transmembrane region" description="Helical" evidence="6">
    <location>
        <begin position="493"/>
        <end position="510"/>
    </location>
</feature>
<keyword evidence="4 6" id="KW-0472">Membrane</keyword>
<feature type="transmembrane region" description="Helical" evidence="6">
    <location>
        <begin position="87"/>
        <end position="105"/>
    </location>
</feature>
<gene>
    <name evidence="8" type="ORF">N7G274_005819</name>
</gene>
<feature type="transmembrane region" description="Helical" evidence="6">
    <location>
        <begin position="254"/>
        <end position="275"/>
    </location>
</feature>
<feature type="transmembrane region" description="Helical" evidence="6">
    <location>
        <begin position="142"/>
        <end position="159"/>
    </location>
</feature>
<dbReference type="InterPro" id="IPR011547">
    <property type="entry name" value="SLC26A/SulP_dom"/>
</dbReference>
<dbReference type="PROSITE" id="PS50801">
    <property type="entry name" value="STAS"/>
    <property type="match status" value="1"/>
</dbReference>
<feature type="transmembrane region" description="Helical" evidence="6">
    <location>
        <begin position="412"/>
        <end position="431"/>
    </location>
</feature>
<feature type="region of interest" description="Disordered" evidence="5">
    <location>
        <begin position="616"/>
        <end position="639"/>
    </location>
</feature>
<feature type="region of interest" description="Disordered" evidence="5">
    <location>
        <begin position="733"/>
        <end position="760"/>
    </location>
</feature>
<comment type="subcellular location">
    <subcellularLocation>
        <location evidence="1">Membrane</location>
        <topology evidence="1">Multi-pass membrane protein</topology>
    </subcellularLocation>
</comment>
<dbReference type="InterPro" id="IPR018045">
    <property type="entry name" value="S04_transporter_CS"/>
</dbReference>
<accession>A0ABR4A6B1</accession>
<feature type="transmembrane region" description="Helical" evidence="6">
    <location>
        <begin position="467"/>
        <end position="487"/>
    </location>
</feature>
<feature type="transmembrane region" description="Helical" evidence="6">
    <location>
        <begin position="196"/>
        <end position="218"/>
    </location>
</feature>
<feature type="domain" description="STAS" evidence="7">
    <location>
        <begin position="579"/>
        <end position="704"/>
    </location>
</feature>
<dbReference type="Pfam" id="PF01740">
    <property type="entry name" value="STAS"/>
    <property type="match status" value="1"/>
</dbReference>
<dbReference type="SUPFAM" id="SSF52091">
    <property type="entry name" value="SpoIIaa-like"/>
    <property type="match status" value="1"/>
</dbReference>
<protein>
    <recommendedName>
        <fullName evidence="7">STAS domain-containing protein</fullName>
    </recommendedName>
</protein>
<dbReference type="PROSITE" id="PS01130">
    <property type="entry name" value="SLC26A"/>
    <property type="match status" value="1"/>
</dbReference>
<comment type="caution">
    <text evidence="8">The sequence shown here is derived from an EMBL/GenBank/DDBJ whole genome shotgun (WGS) entry which is preliminary data.</text>
</comment>
<keyword evidence="2 6" id="KW-0812">Transmembrane</keyword>
<dbReference type="Pfam" id="PF00916">
    <property type="entry name" value="Sulfate_transp"/>
    <property type="match status" value="1"/>
</dbReference>
<evidence type="ECO:0000256" key="1">
    <source>
        <dbReference type="ARBA" id="ARBA00004141"/>
    </source>
</evidence>
<feature type="transmembrane region" description="Helical" evidence="6">
    <location>
        <begin position="117"/>
        <end position="136"/>
    </location>
</feature>
<dbReference type="InterPro" id="IPR002645">
    <property type="entry name" value="STAS_dom"/>
</dbReference>
<evidence type="ECO:0000259" key="7">
    <source>
        <dbReference type="PROSITE" id="PS50801"/>
    </source>
</evidence>
<dbReference type="NCBIfam" id="TIGR00815">
    <property type="entry name" value="sulP"/>
    <property type="match status" value="1"/>
</dbReference>
<evidence type="ECO:0000256" key="5">
    <source>
        <dbReference type="SAM" id="MobiDB-lite"/>
    </source>
</evidence>
<feature type="transmembrane region" description="Helical" evidence="6">
    <location>
        <begin position="171"/>
        <end position="190"/>
    </location>
</feature>
<dbReference type="InterPro" id="IPR036513">
    <property type="entry name" value="STAS_dom_sf"/>
</dbReference>
<feature type="compositionally biased region" description="Basic and acidic residues" evidence="5">
    <location>
        <begin position="738"/>
        <end position="757"/>
    </location>
</feature>
<sequence length="845" mass="91900">MASNSATKLGHGLAKILGIKLQYRDPTGEARITRGESVFSVSSADTYVEEEPTALEWIQGVAPSGRTFINWGYNLFPFTQWIGRYNLQWLSGDLVAGITVGCVVVPQSMAYAKLAALPPQFGLYSSFMGVLIYWFFATSKDITIGPVAVMSTVTGNIVLEVAKSHPNIPGHVVASALAVIAGSIICFIGLVRCGWIVDFISLAAISAYMTGSALNIAAGQVPALMGITGFSNRDATYRVVINTLKHLGRTKVDAAMGLTALFMLYAIRSACNYGARRMPTRAKTFFFLSTLRTAFVILLYTLISWLVNRHHRKINDRVFAILGTVPRGFQNAAVPTVNKTIIKAFASQLPASVIVILIEHIAIAKSFGRVNNYTIDPSQEMVAIGVTNLLGPLLGAYPATGSFTRTAIKSKAGVRTPFAGVITAIVVLLAIYALPAVFFYIPSSSLSAVIIHAVGDLITPPNTIYQFWRISPLEVIIFFAGVLVTVFSSIENGIYTTICVSIAIFLFRVVKAKGRFLGKVKIHSVVGDHLIDDEVKHAGGGQYGSFGSNDPDKSARNIFLPIGHNDGSNPEIDVESPYPGIFIYRFTEGFNYPNANHYLDYMVSTIFRETRRTNPASYGKLGDRPWNDPGPRRGRPIISEPNKPTLKAIILDLSSVNNVDITSVQHLIDVRNQLDRYAAPDHVDWHLACINNRWTKRALASAGFGYPSPHGEAPTFQRWKPIFSVAEIGGQDSAANAAEHRQNEQEVKRQRTRDLEQAKSTVVDSEDKDVITRQFEAQSQSSGSDLGRKISASKAYGVAVGNRVAVVHGLTRPLFHIDLTSALQSAIANVEMRGEGGLAKGVGTD</sequence>
<organism evidence="8 9">
    <name type="scientific">Stereocaulon virgatum</name>
    <dbReference type="NCBI Taxonomy" id="373712"/>
    <lineage>
        <taxon>Eukaryota</taxon>
        <taxon>Fungi</taxon>
        <taxon>Dikarya</taxon>
        <taxon>Ascomycota</taxon>
        <taxon>Pezizomycotina</taxon>
        <taxon>Lecanoromycetes</taxon>
        <taxon>OSLEUM clade</taxon>
        <taxon>Lecanoromycetidae</taxon>
        <taxon>Lecanorales</taxon>
        <taxon>Lecanorineae</taxon>
        <taxon>Stereocaulaceae</taxon>
        <taxon>Stereocaulon</taxon>
    </lineage>
</organism>
<dbReference type="Gene3D" id="3.30.750.24">
    <property type="entry name" value="STAS domain"/>
    <property type="match status" value="1"/>
</dbReference>
<evidence type="ECO:0000313" key="9">
    <source>
        <dbReference type="Proteomes" id="UP001590950"/>
    </source>
</evidence>
<proteinExistence type="predicted"/>
<dbReference type="Proteomes" id="UP001590950">
    <property type="component" value="Unassembled WGS sequence"/>
</dbReference>
<feature type="transmembrane region" description="Helical" evidence="6">
    <location>
        <begin position="287"/>
        <end position="307"/>
    </location>
</feature>
<reference evidence="8 9" key="1">
    <citation type="submission" date="2024-09" db="EMBL/GenBank/DDBJ databases">
        <title>Rethinking Asexuality: The Enigmatic Case of Functional Sexual Genes in Lepraria (Stereocaulaceae).</title>
        <authorList>
            <person name="Doellman M."/>
            <person name="Sun Y."/>
            <person name="Barcenas-Pena A."/>
            <person name="Lumbsch H.T."/>
            <person name="Grewe F."/>
        </authorList>
    </citation>
    <scope>NUCLEOTIDE SEQUENCE [LARGE SCALE GENOMIC DNA]</scope>
    <source>
        <strain evidence="8 9">Mercado 3170</strain>
    </source>
</reference>
<evidence type="ECO:0000256" key="6">
    <source>
        <dbReference type="SAM" id="Phobius"/>
    </source>
</evidence>
<evidence type="ECO:0000256" key="4">
    <source>
        <dbReference type="ARBA" id="ARBA00023136"/>
    </source>
</evidence>